<keyword evidence="3" id="KW-1185">Reference proteome</keyword>
<dbReference type="AlphaFoldDB" id="A0A8S9Y0S3"/>
<dbReference type="OrthoDB" id="6647138at2759"/>
<name>A0A8S9Y0S3_APOLU</name>
<organism evidence="1 3">
    <name type="scientific">Apolygus lucorum</name>
    <name type="common">Small green plant bug</name>
    <name type="synonym">Lygocoris lucorum</name>
    <dbReference type="NCBI Taxonomy" id="248454"/>
    <lineage>
        <taxon>Eukaryota</taxon>
        <taxon>Metazoa</taxon>
        <taxon>Ecdysozoa</taxon>
        <taxon>Arthropoda</taxon>
        <taxon>Hexapoda</taxon>
        <taxon>Insecta</taxon>
        <taxon>Pterygota</taxon>
        <taxon>Neoptera</taxon>
        <taxon>Paraneoptera</taxon>
        <taxon>Hemiptera</taxon>
        <taxon>Heteroptera</taxon>
        <taxon>Panheteroptera</taxon>
        <taxon>Cimicomorpha</taxon>
        <taxon>Miridae</taxon>
        <taxon>Mirini</taxon>
        <taxon>Apolygus</taxon>
    </lineage>
</organism>
<accession>A0A8S9Y0S3</accession>
<gene>
    <name evidence="1" type="ORF">GE061_008900</name>
    <name evidence="2" type="ORF">GE061_008905</name>
</gene>
<dbReference type="EMBL" id="WIXP02000002">
    <property type="protein sequence ID" value="KAF6214166.1"/>
    <property type="molecule type" value="Genomic_DNA"/>
</dbReference>
<reference evidence="1" key="1">
    <citation type="journal article" date="2021" name="Mol. Ecol. Resour.">
        <title>Apolygus lucorum genome provides insights into omnivorousness and mesophyll feeding.</title>
        <authorList>
            <person name="Liu Y."/>
            <person name="Liu H."/>
            <person name="Wang H."/>
            <person name="Huang T."/>
            <person name="Liu B."/>
            <person name="Yang B."/>
            <person name="Yin L."/>
            <person name="Li B."/>
            <person name="Zhang Y."/>
            <person name="Zhang S."/>
            <person name="Jiang F."/>
            <person name="Zhang X."/>
            <person name="Ren Y."/>
            <person name="Wang B."/>
            <person name="Wang S."/>
            <person name="Lu Y."/>
            <person name="Wu K."/>
            <person name="Fan W."/>
            <person name="Wang G."/>
        </authorList>
    </citation>
    <scope>NUCLEOTIDE SEQUENCE</scope>
    <source>
        <strain evidence="1">12Hb</strain>
    </source>
</reference>
<dbReference type="EMBL" id="WIXP02000002">
    <property type="protein sequence ID" value="KAF6214161.1"/>
    <property type="molecule type" value="Genomic_DNA"/>
</dbReference>
<comment type="caution">
    <text evidence="1">The sequence shown here is derived from an EMBL/GenBank/DDBJ whole genome shotgun (WGS) entry which is preliminary data.</text>
</comment>
<evidence type="ECO:0000313" key="1">
    <source>
        <dbReference type="EMBL" id="KAF6214161.1"/>
    </source>
</evidence>
<protein>
    <submittedName>
        <fullName evidence="1">Uncharacterized protein</fullName>
    </submittedName>
</protein>
<evidence type="ECO:0000313" key="3">
    <source>
        <dbReference type="Proteomes" id="UP000466442"/>
    </source>
</evidence>
<sequence length="170" mass="20217">MPTSSSFFNLLEDLKVRYPRLPRKELMTLGSYIWKQLTWEEKYPYMLKAWRSKRRSGLRSSSHHAQNPHHMTIEIKLDFVNRLRKYAVEKLSDGVKGNLVQFLKIMSIKVWNQLLFVAIDPRANVAKRNLDSPCGVLQHFYKQMRQQRRISKEYKRRLKRGSSSLSFISS</sequence>
<dbReference type="GO" id="GO:0005634">
    <property type="term" value="C:nucleus"/>
    <property type="evidence" value="ECO:0007669"/>
    <property type="project" value="UniProtKB-ARBA"/>
</dbReference>
<dbReference type="Proteomes" id="UP000466442">
    <property type="component" value="Unassembled WGS sequence"/>
</dbReference>
<dbReference type="SUPFAM" id="SSF47095">
    <property type="entry name" value="HMG-box"/>
    <property type="match status" value="1"/>
</dbReference>
<proteinExistence type="predicted"/>
<dbReference type="InterPro" id="IPR036910">
    <property type="entry name" value="HMG_box_dom_sf"/>
</dbReference>
<evidence type="ECO:0000313" key="2">
    <source>
        <dbReference type="EMBL" id="KAF6214166.1"/>
    </source>
</evidence>